<evidence type="ECO:0000256" key="1">
    <source>
        <dbReference type="SAM" id="Coils"/>
    </source>
</evidence>
<dbReference type="AlphaFoldDB" id="A0A426QHZ9"/>
<keyword evidence="4" id="KW-1185">Reference proteome</keyword>
<dbReference type="EMBL" id="QZMU01000001">
    <property type="protein sequence ID" value="RRQ21378.1"/>
    <property type="molecule type" value="Genomic_DNA"/>
</dbReference>
<evidence type="ECO:0000313" key="3">
    <source>
        <dbReference type="EMBL" id="RRQ21378.1"/>
    </source>
</evidence>
<feature type="region of interest" description="Disordered" evidence="2">
    <location>
        <begin position="59"/>
        <end position="94"/>
    </location>
</feature>
<sequence>MARLRELEQLLATACQVRRLAETELREGRNLERAEQRRDAAARMQRKVERELLKLRSELAGEHPEVNQVWTPGDPVGRKPRPAPAAETAAPAAAAPGDFELSVMLGTRSSRWQASTSDFSIESGSPGRGPGRSPDTAHRKTPRPAQSAPRRRAGRRESQSRSGSRGRLLTLVLISALAGAGLSYLLSQSQVSPGTVITGWQQAITDLLH</sequence>
<organism evidence="3 4">
    <name type="scientific">Thiohalobacter thiocyanaticus</name>
    <dbReference type="NCBI Taxonomy" id="585455"/>
    <lineage>
        <taxon>Bacteria</taxon>
        <taxon>Pseudomonadati</taxon>
        <taxon>Pseudomonadota</taxon>
        <taxon>Gammaproteobacteria</taxon>
        <taxon>Thiohalobacterales</taxon>
        <taxon>Thiohalobacteraceae</taxon>
        <taxon>Thiohalobacter</taxon>
    </lineage>
</organism>
<feature type="compositionally biased region" description="Low complexity" evidence="2">
    <location>
        <begin position="84"/>
        <end position="94"/>
    </location>
</feature>
<gene>
    <name evidence="3" type="ORF">D6C00_05105</name>
</gene>
<dbReference type="Proteomes" id="UP000287798">
    <property type="component" value="Unassembled WGS sequence"/>
</dbReference>
<feature type="region of interest" description="Disordered" evidence="2">
    <location>
        <begin position="112"/>
        <end position="164"/>
    </location>
</feature>
<reference evidence="3 4" key="1">
    <citation type="journal article" date="2010" name="Int. J. Syst. Evol. Microbiol.">
        <title>Thiohalobacter thiocyanaticus gen. nov., sp. nov., a moderately halophilic, sulfur-oxidizing gammaproteobacterium from hypersaline lakes, that utilizes thiocyanate.</title>
        <authorList>
            <person name="Sorokin D.Y."/>
            <person name="Kovaleva O.L."/>
            <person name="Tourova T.P."/>
            <person name="Muyzer G."/>
        </authorList>
    </citation>
    <scope>NUCLEOTIDE SEQUENCE [LARGE SCALE GENOMIC DNA]</scope>
    <source>
        <strain evidence="3 4">Hrh1</strain>
    </source>
</reference>
<feature type="compositionally biased region" description="Polar residues" evidence="2">
    <location>
        <begin position="112"/>
        <end position="122"/>
    </location>
</feature>
<evidence type="ECO:0000256" key="2">
    <source>
        <dbReference type="SAM" id="MobiDB-lite"/>
    </source>
</evidence>
<accession>A0A426QHZ9</accession>
<keyword evidence="1" id="KW-0175">Coiled coil</keyword>
<proteinExistence type="predicted"/>
<protein>
    <submittedName>
        <fullName evidence="3">Uncharacterized protein</fullName>
    </submittedName>
</protein>
<comment type="caution">
    <text evidence="3">The sequence shown here is derived from an EMBL/GenBank/DDBJ whole genome shotgun (WGS) entry which is preliminary data.</text>
</comment>
<name>A0A426QHZ9_9GAMM</name>
<feature type="coiled-coil region" evidence="1">
    <location>
        <begin position="4"/>
        <end position="51"/>
    </location>
</feature>
<evidence type="ECO:0000313" key="4">
    <source>
        <dbReference type="Proteomes" id="UP000287798"/>
    </source>
</evidence>